<dbReference type="Pfam" id="PF06881">
    <property type="entry name" value="Elongin_A"/>
    <property type="match status" value="1"/>
</dbReference>
<accession>A0A9E7K8H6</accession>
<feature type="region of interest" description="Disordered" evidence="1">
    <location>
        <begin position="123"/>
        <end position="156"/>
    </location>
</feature>
<dbReference type="InterPro" id="IPR010684">
    <property type="entry name" value="RNA_pol_II_trans_fac_SIII_A"/>
</dbReference>
<feature type="region of interest" description="Disordered" evidence="1">
    <location>
        <begin position="190"/>
        <end position="225"/>
    </location>
</feature>
<reference evidence="2" key="1">
    <citation type="submission" date="2022-05" db="EMBL/GenBank/DDBJ databases">
        <title>The Musa troglodytarum L. genome provides insights into the mechanism of non-climacteric behaviour and enrichment of carotenoids.</title>
        <authorList>
            <person name="Wang J."/>
        </authorList>
    </citation>
    <scope>NUCLEOTIDE SEQUENCE</scope>
    <source>
        <tissue evidence="2">Leaf</tissue>
    </source>
</reference>
<evidence type="ECO:0000256" key="1">
    <source>
        <dbReference type="SAM" id="MobiDB-lite"/>
    </source>
</evidence>
<dbReference type="GO" id="GO:0006368">
    <property type="term" value="P:transcription elongation by RNA polymerase II"/>
    <property type="evidence" value="ECO:0007669"/>
    <property type="project" value="InterPro"/>
</dbReference>
<sequence>MESGRKVPSLVELCRDTAIANLRFLGDVGDVELHLLRDILPRCNIKELTHIENSTEGRDLSPVTDDLWKRFYERHFGEKNANAAINRMKQKKVAFKWRLLYEEKEKELDEAIKRAAMKIGAEIRARRGGKRQIPSCSEDPPSKKKRGHPEGIGPGSVKSFLMKVAKMEDRNSHEVKIHAPMGRNALQANSLSHQSIPKQNSILQSGPDSSSRNGKPAAKKTKEPMMCLEAMGKTCW</sequence>
<evidence type="ECO:0000313" key="3">
    <source>
        <dbReference type="Proteomes" id="UP001055439"/>
    </source>
</evidence>
<dbReference type="GO" id="GO:0070449">
    <property type="term" value="C:elongin complex"/>
    <property type="evidence" value="ECO:0007669"/>
    <property type="project" value="InterPro"/>
</dbReference>
<dbReference type="OrthoDB" id="21513at2759"/>
<dbReference type="PANTHER" id="PTHR47543">
    <property type="entry name" value="OS08G0169600 PROTEIN"/>
    <property type="match status" value="1"/>
</dbReference>
<dbReference type="Gene3D" id="6.10.250.3180">
    <property type="match status" value="1"/>
</dbReference>
<evidence type="ECO:0000313" key="2">
    <source>
        <dbReference type="EMBL" id="URE08254.1"/>
    </source>
</evidence>
<dbReference type="EMBL" id="CP097508">
    <property type="protein sequence ID" value="URE08254.1"/>
    <property type="molecule type" value="Genomic_DNA"/>
</dbReference>
<dbReference type="AlphaFoldDB" id="A0A9E7K8H6"/>
<proteinExistence type="predicted"/>
<dbReference type="Proteomes" id="UP001055439">
    <property type="component" value="Chromosome 6"/>
</dbReference>
<gene>
    <name evidence="2" type="ORF">MUK42_04887</name>
</gene>
<name>A0A9E7K8H6_9LILI</name>
<dbReference type="PANTHER" id="PTHR47543:SF2">
    <property type="entry name" value="RNA POLYMERASE II TRANSCRIPTION FACTOR SIII SUBUNIT A"/>
    <property type="match status" value="1"/>
</dbReference>
<keyword evidence="3" id="KW-1185">Reference proteome</keyword>
<organism evidence="2 3">
    <name type="scientific">Musa troglodytarum</name>
    <name type="common">fe'i banana</name>
    <dbReference type="NCBI Taxonomy" id="320322"/>
    <lineage>
        <taxon>Eukaryota</taxon>
        <taxon>Viridiplantae</taxon>
        <taxon>Streptophyta</taxon>
        <taxon>Embryophyta</taxon>
        <taxon>Tracheophyta</taxon>
        <taxon>Spermatophyta</taxon>
        <taxon>Magnoliopsida</taxon>
        <taxon>Liliopsida</taxon>
        <taxon>Zingiberales</taxon>
        <taxon>Musaceae</taxon>
        <taxon>Musa</taxon>
    </lineage>
</organism>
<protein>
    <submittedName>
        <fullName evidence="2">RNA polymerase II transcription factor SIII (Elongin) subunit A</fullName>
    </submittedName>
</protein>
<feature type="compositionally biased region" description="Polar residues" evidence="1">
    <location>
        <begin position="190"/>
        <end position="213"/>
    </location>
</feature>